<evidence type="ECO:0000313" key="19">
    <source>
        <dbReference type="Proteomes" id="UP001165085"/>
    </source>
</evidence>
<keyword evidence="10" id="KW-0119">Carbohydrate metabolism</keyword>
<dbReference type="GO" id="GO:0030245">
    <property type="term" value="P:cellulose catabolic process"/>
    <property type="evidence" value="ECO:0007669"/>
    <property type="project" value="UniProtKB-KW"/>
</dbReference>
<evidence type="ECO:0000256" key="10">
    <source>
        <dbReference type="ARBA" id="ARBA00023277"/>
    </source>
</evidence>
<comment type="cofactor">
    <cofactor evidence="1">
        <name>Cu(2+)</name>
        <dbReference type="ChEBI" id="CHEBI:29036"/>
    </cofactor>
</comment>
<dbReference type="AlphaFoldDB" id="A0A9W7ANP7"/>
<dbReference type="Gene3D" id="2.70.50.70">
    <property type="match status" value="1"/>
</dbReference>
<dbReference type="OrthoDB" id="4849160at2759"/>
<dbReference type="GO" id="GO:0005576">
    <property type="term" value="C:extracellular region"/>
    <property type="evidence" value="ECO:0007669"/>
    <property type="project" value="UniProtKB-SubCell"/>
</dbReference>
<keyword evidence="15" id="KW-1133">Transmembrane helix</keyword>
<feature type="region of interest" description="Disordered" evidence="14">
    <location>
        <begin position="274"/>
        <end position="301"/>
    </location>
</feature>
<dbReference type="Proteomes" id="UP001165085">
    <property type="component" value="Unassembled WGS sequence"/>
</dbReference>
<proteinExistence type="predicted"/>
<keyword evidence="15" id="KW-0812">Transmembrane</keyword>
<keyword evidence="9" id="KW-0503">Monooxygenase</keyword>
<dbReference type="InterPro" id="IPR049892">
    <property type="entry name" value="AA9"/>
</dbReference>
<name>A0A9W7ANP7_9STRA</name>
<keyword evidence="6" id="KW-0136">Cellulose degradation</keyword>
<feature type="compositionally biased region" description="Gly residues" evidence="14">
    <location>
        <begin position="338"/>
        <end position="347"/>
    </location>
</feature>
<feature type="signal peptide" evidence="16">
    <location>
        <begin position="1"/>
        <end position="22"/>
    </location>
</feature>
<dbReference type="PANTHER" id="PTHR33353:SF10">
    <property type="entry name" value="ENDO-BETA-1,4-GLUCANASE D"/>
    <property type="match status" value="1"/>
</dbReference>
<sequence length="370" mass="39121">MQRTLLLLATLNLLVLGPKSLASAHGRLTLPAPRDGNVEDPDQPINFNGDNEPESSRFPVNDPASHPEGQSFVCRVPNSQKSTSLLPVTAGLTIDMKWEFTADHPGDGGLFISYDADYTDTQQMRFFKIANFPQQRRNNDDVIKVTLPTWLPPGPAVLRWDWYATHNAPWTEFYANCVDIDISSTSSVAPADIPSYKMEVGATSSTSYDAYNCEDCWCFDCDANDWKAKGINGPPCVGGVEGNCCDLSQYNPVDYRASSGGGFNECSDKGNSGAAPWLDNSGGGGGEGSDGGAGEADGDGDGDDAKVSLAAMLGGAFAAGVVFTLVVGAVGYAKCSRGGAGKRGGANKGPKKHGGMVKMRQQQLRGGQMV</sequence>
<evidence type="ECO:0000256" key="4">
    <source>
        <dbReference type="ARBA" id="ARBA00022723"/>
    </source>
</evidence>
<keyword evidence="5 16" id="KW-0732">Signal</keyword>
<comment type="subcellular location">
    <subcellularLocation>
        <location evidence="2">Secreted</location>
    </subcellularLocation>
</comment>
<evidence type="ECO:0000256" key="6">
    <source>
        <dbReference type="ARBA" id="ARBA00023001"/>
    </source>
</evidence>
<evidence type="ECO:0000256" key="11">
    <source>
        <dbReference type="ARBA" id="ARBA00023326"/>
    </source>
</evidence>
<evidence type="ECO:0000256" key="15">
    <source>
        <dbReference type="SAM" id="Phobius"/>
    </source>
</evidence>
<feature type="domain" description="Auxiliary Activity family 9 catalytic" evidence="17">
    <location>
        <begin position="59"/>
        <end position="194"/>
    </location>
</feature>
<feature type="compositionally biased region" description="Gly residues" evidence="14">
    <location>
        <begin position="281"/>
        <end position="295"/>
    </location>
</feature>
<dbReference type="Pfam" id="PF03443">
    <property type="entry name" value="AA9"/>
    <property type="match status" value="1"/>
</dbReference>
<evidence type="ECO:0000256" key="13">
    <source>
        <dbReference type="ARBA" id="ARBA00047174"/>
    </source>
</evidence>
<dbReference type="EC" id="1.14.99.56" evidence="13"/>
<feature type="compositionally biased region" description="Polar residues" evidence="14">
    <location>
        <begin position="360"/>
        <end position="370"/>
    </location>
</feature>
<protein>
    <recommendedName>
        <fullName evidence="13">lytic cellulose monooxygenase (C4-dehydrogenating)</fullName>
        <ecNumber evidence="13">1.14.99.56</ecNumber>
    </recommendedName>
</protein>
<keyword evidence="8" id="KW-0186">Copper</keyword>
<keyword evidence="19" id="KW-1185">Reference proteome</keyword>
<feature type="chain" id="PRO_5040768721" description="lytic cellulose monooxygenase (C4-dehydrogenating)" evidence="16">
    <location>
        <begin position="23"/>
        <end position="370"/>
    </location>
</feature>
<evidence type="ECO:0000259" key="17">
    <source>
        <dbReference type="Pfam" id="PF03443"/>
    </source>
</evidence>
<evidence type="ECO:0000256" key="8">
    <source>
        <dbReference type="ARBA" id="ARBA00023008"/>
    </source>
</evidence>
<evidence type="ECO:0000256" key="1">
    <source>
        <dbReference type="ARBA" id="ARBA00001973"/>
    </source>
</evidence>
<keyword evidence="7" id="KW-0560">Oxidoreductase</keyword>
<evidence type="ECO:0000256" key="14">
    <source>
        <dbReference type="SAM" id="MobiDB-lite"/>
    </source>
</evidence>
<evidence type="ECO:0000256" key="16">
    <source>
        <dbReference type="SAM" id="SignalP"/>
    </source>
</evidence>
<feature type="region of interest" description="Disordered" evidence="14">
    <location>
        <begin position="337"/>
        <end position="370"/>
    </location>
</feature>
<dbReference type="InterPro" id="IPR005103">
    <property type="entry name" value="AA9_LPMO"/>
</dbReference>
<feature type="transmembrane region" description="Helical" evidence="15">
    <location>
        <begin position="309"/>
        <end position="333"/>
    </location>
</feature>
<evidence type="ECO:0000256" key="2">
    <source>
        <dbReference type="ARBA" id="ARBA00004613"/>
    </source>
</evidence>
<organism evidence="18 19">
    <name type="scientific">Triparma strigata</name>
    <dbReference type="NCBI Taxonomy" id="1606541"/>
    <lineage>
        <taxon>Eukaryota</taxon>
        <taxon>Sar</taxon>
        <taxon>Stramenopiles</taxon>
        <taxon>Ochrophyta</taxon>
        <taxon>Bolidophyceae</taxon>
        <taxon>Parmales</taxon>
        <taxon>Triparmaceae</taxon>
        <taxon>Triparma</taxon>
    </lineage>
</organism>
<dbReference type="GO" id="GO:0004497">
    <property type="term" value="F:monooxygenase activity"/>
    <property type="evidence" value="ECO:0007669"/>
    <property type="project" value="UniProtKB-KW"/>
</dbReference>
<comment type="catalytic activity">
    <reaction evidence="12">
        <text>[(1-&gt;4)-beta-D-glucosyl]n+m + reduced acceptor + O2 = 4-dehydro-beta-D-glucosyl-[(1-&gt;4)-beta-D-glucosyl]n-1 + [(1-&gt;4)-beta-D-glucosyl]m + acceptor + H2O.</text>
        <dbReference type="EC" id="1.14.99.56"/>
    </reaction>
</comment>
<evidence type="ECO:0000256" key="3">
    <source>
        <dbReference type="ARBA" id="ARBA00022525"/>
    </source>
</evidence>
<evidence type="ECO:0000256" key="12">
    <source>
        <dbReference type="ARBA" id="ARBA00045077"/>
    </source>
</evidence>
<dbReference type="EMBL" id="BRXY01000150">
    <property type="protein sequence ID" value="GMH71649.1"/>
    <property type="molecule type" value="Genomic_DNA"/>
</dbReference>
<comment type="caution">
    <text evidence="18">The sequence shown here is derived from an EMBL/GenBank/DDBJ whole genome shotgun (WGS) entry which is preliminary data.</text>
</comment>
<feature type="region of interest" description="Disordered" evidence="14">
    <location>
        <begin position="27"/>
        <end position="69"/>
    </location>
</feature>
<keyword evidence="4" id="KW-0479">Metal-binding</keyword>
<dbReference type="PANTHER" id="PTHR33353">
    <property type="entry name" value="PUTATIVE (AFU_ORTHOLOGUE AFUA_1G12560)-RELATED"/>
    <property type="match status" value="1"/>
</dbReference>
<accession>A0A9W7ANP7</accession>
<evidence type="ECO:0000256" key="5">
    <source>
        <dbReference type="ARBA" id="ARBA00022729"/>
    </source>
</evidence>
<keyword evidence="3" id="KW-0964">Secreted</keyword>
<gene>
    <name evidence="18" type="ORF">TrST_g1396</name>
</gene>
<dbReference type="GO" id="GO:0046872">
    <property type="term" value="F:metal ion binding"/>
    <property type="evidence" value="ECO:0007669"/>
    <property type="project" value="UniProtKB-KW"/>
</dbReference>
<keyword evidence="15" id="KW-0472">Membrane</keyword>
<evidence type="ECO:0000313" key="18">
    <source>
        <dbReference type="EMBL" id="GMH71649.1"/>
    </source>
</evidence>
<keyword evidence="11" id="KW-0624">Polysaccharide degradation</keyword>
<evidence type="ECO:0000256" key="7">
    <source>
        <dbReference type="ARBA" id="ARBA00023002"/>
    </source>
</evidence>
<evidence type="ECO:0000256" key="9">
    <source>
        <dbReference type="ARBA" id="ARBA00023033"/>
    </source>
</evidence>
<reference evidence="19" key="1">
    <citation type="journal article" date="2023" name="Commun. Biol.">
        <title>Genome analysis of Parmales, the sister group of diatoms, reveals the evolutionary specialization of diatoms from phago-mixotrophs to photoautotrophs.</title>
        <authorList>
            <person name="Ban H."/>
            <person name="Sato S."/>
            <person name="Yoshikawa S."/>
            <person name="Yamada K."/>
            <person name="Nakamura Y."/>
            <person name="Ichinomiya M."/>
            <person name="Sato N."/>
            <person name="Blanc-Mathieu R."/>
            <person name="Endo H."/>
            <person name="Kuwata A."/>
            <person name="Ogata H."/>
        </authorList>
    </citation>
    <scope>NUCLEOTIDE SEQUENCE [LARGE SCALE GENOMIC DNA]</scope>
    <source>
        <strain evidence="19">NIES 3701</strain>
    </source>
</reference>